<dbReference type="PANTHER" id="PTHR31591:SF1">
    <property type="entry name" value="UPF0613 PROTEIN PB24D3.06C"/>
    <property type="match status" value="1"/>
</dbReference>
<dbReference type="PANTHER" id="PTHR31591">
    <property type="entry name" value="UPF0613 PROTEIN PB24D3.06C"/>
    <property type="match status" value="1"/>
</dbReference>
<reference evidence="1" key="1">
    <citation type="journal article" date="2023" name="Mol. Phylogenet. Evol.">
        <title>Genome-scale phylogeny and comparative genomics of the fungal order Sordariales.</title>
        <authorList>
            <person name="Hensen N."/>
            <person name="Bonometti L."/>
            <person name="Westerberg I."/>
            <person name="Brannstrom I.O."/>
            <person name="Guillou S."/>
            <person name="Cros-Aarteil S."/>
            <person name="Calhoun S."/>
            <person name="Haridas S."/>
            <person name="Kuo A."/>
            <person name="Mondo S."/>
            <person name="Pangilinan J."/>
            <person name="Riley R."/>
            <person name="LaButti K."/>
            <person name="Andreopoulos B."/>
            <person name="Lipzen A."/>
            <person name="Chen C."/>
            <person name="Yan M."/>
            <person name="Daum C."/>
            <person name="Ng V."/>
            <person name="Clum A."/>
            <person name="Steindorff A."/>
            <person name="Ohm R.A."/>
            <person name="Martin F."/>
            <person name="Silar P."/>
            <person name="Natvig D.O."/>
            <person name="Lalanne C."/>
            <person name="Gautier V."/>
            <person name="Ament-Velasquez S.L."/>
            <person name="Kruys A."/>
            <person name="Hutchinson M.I."/>
            <person name="Powell A.J."/>
            <person name="Barry K."/>
            <person name="Miller A.N."/>
            <person name="Grigoriev I.V."/>
            <person name="Debuchy R."/>
            <person name="Gladieux P."/>
            <person name="Hiltunen Thoren M."/>
            <person name="Johannesson H."/>
        </authorList>
    </citation>
    <scope>NUCLEOTIDE SEQUENCE</scope>
    <source>
        <strain evidence="1">PSN324</strain>
    </source>
</reference>
<keyword evidence="2" id="KW-1185">Reference proteome</keyword>
<comment type="caution">
    <text evidence="1">The sequence shown here is derived from an EMBL/GenBank/DDBJ whole genome shotgun (WGS) entry which is preliminary data.</text>
</comment>
<reference evidence="1" key="2">
    <citation type="submission" date="2023-06" db="EMBL/GenBank/DDBJ databases">
        <authorList>
            <consortium name="Lawrence Berkeley National Laboratory"/>
            <person name="Mondo S.J."/>
            <person name="Hensen N."/>
            <person name="Bonometti L."/>
            <person name="Westerberg I."/>
            <person name="Brannstrom I.O."/>
            <person name="Guillou S."/>
            <person name="Cros-Aarteil S."/>
            <person name="Calhoun S."/>
            <person name="Haridas S."/>
            <person name="Kuo A."/>
            <person name="Pangilinan J."/>
            <person name="Riley R."/>
            <person name="Labutti K."/>
            <person name="Andreopoulos B."/>
            <person name="Lipzen A."/>
            <person name="Chen C."/>
            <person name="Yanf M."/>
            <person name="Daum C."/>
            <person name="Ng V."/>
            <person name="Clum A."/>
            <person name="Steindorff A."/>
            <person name="Ohm R."/>
            <person name="Martin F."/>
            <person name="Silar P."/>
            <person name="Natvig D."/>
            <person name="Lalanne C."/>
            <person name="Gautier V."/>
            <person name="Ament-Velasquez S.L."/>
            <person name="Kruys A."/>
            <person name="Hutchinson M.I."/>
            <person name="Powell A.J."/>
            <person name="Barry K."/>
            <person name="Miller A.N."/>
            <person name="Grigoriev I.V."/>
            <person name="Debuchy R."/>
            <person name="Gladieux P."/>
            <person name="Thoren M.H."/>
            <person name="Johannesson H."/>
        </authorList>
    </citation>
    <scope>NUCLEOTIDE SEQUENCE</scope>
    <source>
        <strain evidence="1">PSN324</strain>
    </source>
</reference>
<sequence>MVSKFWPKGGFPGILHHYTETLVTYEFTSPSGGTRQPHSILFLGGLGDGLATTEYLSDLVRALQPKEWSIFSLTLTSSYQSWGHGHLDRDTDEIARCIQYIKEYKAAKYGDADKQKIVLMGHSTGSQCVLHYLSRPNPHPGSGPAFDRDLAHIVRPKLDGAIMQAPVSDREAIQLVIHEGFLGRSPAELKKTYDTLLRLAQEGVAQNKEYDTTLPISLTSQFGYATNTSLTCRRFLSLISPGSPDSPSEDDLFSSDLGEEQLARSFGVVGEKGLLRGKLMVLISGADQAVPSWVDKAALLARWKKVAGEEVWHEDSGIIPNASHALSNDDQAVPRAVLVKRVLGYLTGV</sequence>
<dbReference type="Proteomes" id="UP001321749">
    <property type="component" value="Unassembled WGS sequence"/>
</dbReference>
<evidence type="ECO:0000313" key="2">
    <source>
        <dbReference type="Proteomes" id="UP001321749"/>
    </source>
</evidence>
<accession>A0AAV9HJ11</accession>
<dbReference type="InterPro" id="IPR013744">
    <property type="entry name" value="SidJ"/>
</dbReference>
<dbReference type="SUPFAM" id="SSF53474">
    <property type="entry name" value="alpha/beta-Hydrolases"/>
    <property type="match status" value="1"/>
</dbReference>
<dbReference type="Pfam" id="PF08538">
    <property type="entry name" value="DUF1749"/>
    <property type="match status" value="1"/>
</dbReference>
<name>A0AAV9HJ11_9PEZI</name>
<protein>
    <submittedName>
        <fullName evidence="1">Uncharacterized protein</fullName>
    </submittedName>
</protein>
<dbReference type="Gene3D" id="3.40.50.1820">
    <property type="entry name" value="alpha/beta hydrolase"/>
    <property type="match status" value="1"/>
</dbReference>
<organism evidence="1 2">
    <name type="scientific">Cladorrhinum samala</name>
    <dbReference type="NCBI Taxonomy" id="585594"/>
    <lineage>
        <taxon>Eukaryota</taxon>
        <taxon>Fungi</taxon>
        <taxon>Dikarya</taxon>
        <taxon>Ascomycota</taxon>
        <taxon>Pezizomycotina</taxon>
        <taxon>Sordariomycetes</taxon>
        <taxon>Sordariomycetidae</taxon>
        <taxon>Sordariales</taxon>
        <taxon>Podosporaceae</taxon>
        <taxon>Cladorrhinum</taxon>
    </lineage>
</organism>
<dbReference type="EMBL" id="MU865026">
    <property type="protein sequence ID" value="KAK4459841.1"/>
    <property type="molecule type" value="Genomic_DNA"/>
</dbReference>
<dbReference type="AlphaFoldDB" id="A0AAV9HJ11"/>
<proteinExistence type="predicted"/>
<evidence type="ECO:0000313" key="1">
    <source>
        <dbReference type="EMBL" id="KAK4459841.1"/>
    </source>
</evidence>
<dbReference type="InterPro" id="IPR029058">
    <property type="entry name" value="AB_hydrolase_fold"/>
</dbReference>
<gene>
    <name evidence="1" type="ORF">QBC42DRAFT_334072</name>
</gene>